<dbReference type="GeneID" id="68839607"/>
<evidence type="ECO:0000313" key="2">
    <source>
        <dbReference type="Proteomes" id="UP000178776"/>
    </source>
</evidence>
<proteinExistence type="predicted"/>
<reference evidence="1 2" key="1">
    <citation type="submission" date="2016-10" db="EMBL/GenBank/DDBJ databases">
        <title>Chromobacterium muskegensis sp. nov., an insecticidal bacterium isolated from Sphagnum bogs.</title>
        <authorList>
            <person name="Sparks M.E."/>
            <person name="Blackburn M.B."/>
            <person name="Gundersen-Rindal D.E."/>
            <person name="Mitchell A."/>
            <person name="Farrar R."/>
            <person name="Kuhar D."/>
        </authorList>
    </citation>
    <scope>NUCLEOTIDE SEQUENCE [LARGE SCALE GENOMIC DNA]</scope>
    <source>
        <strain evidence="1 2">21-1</strain>
    </source>
</reference>
<dbReference type="Proteomes" id="UP000178776">
    <property type="component" value="Chromosome"/>
</dbReference>
<dbReference type="STRING" id="1108595.BKX93_00010"/>
<dbReference type="RefSeq" id="WP_070978069.1">
    <property type="nucleotide sequence ID" value="NZ_CP017707.1"/>
</dbReference>
<name>A0A1D9LBA4_9NEIS</name>
<organism evidence="1 2">
    <name type="scientific">Chromobacterium vaccinii</name>
    <dbReference type="NCBI Taxonomy" id="1108595"/>
    <lineage>
        <taxon>Bacteria</taxon>
        <taxon>Pseudomonadati</taxon>
        <taxon>Pseudomonadota</taxon>
        <taxon>Betaproteobacteria</taxon>
        <taxon>Neisseriales</taxon>
        <taxon>Chromobacteriaceae</taxon>
        <taxon>Chromobacterium</taxon>
    </lineage>
</organism>
<dbReference type="AlphaFoldDB" id="A0A1D9LBA4"/>
<evidence type="ECO:0000313" key="1">
    <source>
        <dbReference type="EMBL" id="AOZ48532.1"/>
    </source>
</evidence>
<sequence>MLNLRSDPLGPRTTKSISDTQRLAVNLEGLIGGWDYRTGAAYSSNQTTINYKSGYVNSDKIEQALLTDQINPFGDSPAAHGRASS</sequence>
<gene>
    <name evidence="1" type="ORF">BKX93_00010</name>
</gene>
<accession>A0A1D9LBA4</accession>
<protein>
    <submittedName>
        <fullName evidence="1">Uncharacterized protein</fullName>
    </submittedName>
</protein>
<dbReference type="KEGG" id="cvc:BKX93_00010"/>
<dbReference type="EMBL" id="CP017707">
    <property type="protein sequence ID" value="AOZ48532.1"/>
    <property type="molecule type" value="Genomic_DNA"/>
</dbReference>